<organism evidence="1 2">
    <name type="scientific">Ulvibacterium marinum</name>
    <dbReference type="NCBI Taxonomy" id="2419782"/>
    <lineage>
        <taxon>Bacteria</taxon>
        <taxon>Pseudomonadati</taxon>
        <taxon>Bacteroidota</taxon>
        <taxon>Flavobacteriia</taxon>
        <taxon>Flavobacteriales</taxon>
        <taxon>Flavobacteriaceae</taxon>
        <taxon>Ulvibacterium</taxon>
    </lineage>
</organism>
<accession>A0A3B0C0M7</accession>
<evidence type="ECO:0000313" key="2">
    <source>
        <dbReference type="Proteomes" id="UP000276603"/>
    </source>
</evidence>
<sequence length="80" mass="9724">MIIENTLKIKNIERIAVELWEYGRILGFSLFTSKFSEYSLSFFVFYFNFFFKQEIVISSLEKRCNLYHTKLIRKPIRINT</sequence>
<keyword evidence="2" id="KW-1185">Reference proteome</keyword>
<evidence type="ECO:0000313" key="1">
    <source>
        <dbReference type="EMBL" id="RKN77874.1"/>
    </source>
</evidence>
<dbReference type="Proteomes" id="UP000276603">
    <property type="component" value="Unassembled WGS sequence"/>
</dbReference>
<proteinExistence type="predicted"/>
<dbReference type="EMBL" id="RBCJ01000005">
    <property type="protein sequence ID" value="RKN77874.1"/>
    <property type="molecule type" value="Genomic_DNA"/>
</dbReference>
<protein>
    <submittedName>
        <fullName evidence="1">Uncharacterized protein</fullName>
    </submittedName>
</protein>
<name>A0A3B0C0M7_9FLAO</name>
<dbReference type="AlphaFoldDB" id="A0A3B0C0M7"/>
<reference evidence="1 2" key="1">
    <citation type="submission" date="2018-10" db="EMBL/GenBank/DDBJ databases">
        <title>Ulvibacterium marinum gen. nov., sp. nov., a novel marine bacterium of the family Flavobacteriaceae, isolated from a culture of the green alga Ulva prolifera.</title>
        <authorList>
            <person name="Zhang Z."/>
        </authorList>
    </citation>
    <scope>NUCLEOTIDE SEQUENCE [LARGE SCALE GENOMIC DNA]</scope>
    <source>
        <strain evidence="1 2">CCMM003</strain>
    </source>
</reference>
<comment type="caution">
    <text evidence="1">The sequence shown here is derived from an EMBL/GenBank/DDBJ whole genome shotgun (WGS) entry which is preliminary data.</text>
</comment>
<gene>
    <name evidence="1" type="ORF">D7Z94_21835</name>
</gene>